<keyword evidence="2" id="KW-0472">Membrane</keyword>
<accession>A0A5C3EZY1</accession>
<feature type="region of interest" description="Disordered" evidence="1">
    <location>
        <begin position="315"/>
        <end position="345"/>
    </location>
</feature>
<feature type="chain" id="PRO_5022810995" evidence="3">
    <location>
        <begin position="32"/>
        <end position="698"/>
    </location>
</feature>
<evidence type="ECO:0000313" key="4">
    <source>
        <dbReference type="EMBL" id="SPO37420.1"/>
    </source>
</evidence>
<protein>
    <submittedName>
        <fullName evidence="4">Uncharacterized protein</fullName>
    </submittedName>
</protein>
<organism evidence="4 5">
    <name type="scientific">Pseudozyma flocculosa</name>
    <dbReference type="NCBI Taxonomy" id="84751"/>
    <lineage>
        <taxon>Eukaryota</taxon>
        <taxon>Fungi</taxon>
        <taxon>Dikarya</taxon>
        <taxon>Basidiomycota</taxon>
        <taxon>Ustilaginomycotina</taxon>
        <taxon>Ustilaginomycetes</taxon>
        <taxon>Ustilaginales</taxon>
        <taxon>Ustilaginaceae</taxon>
        <taxon>Pseudozyma</taxon>
    </lineage>
</organism>
<keyword evidence="3" id="KW-0732">Signal</keyword>
<feature type="region of interest" description="Disordered" evidence="1">
    <location>
        <begin position="237"/>
        <end position="285"/>
    </location>
</feature>
<sequence length="698" mass="71896">MSSSQRRLRRTATVAAAASLAILCAVQAVQATPRGASVVGRDFHDPFEFADLSRPITADPGFNTAGLGNADAVAQAAGQSGQPPAGAAVGDGDDDGAGAGDDNAAVLQDGGISIGPNGVDVDDLHVGNGHVSIGDDDMYVGPNGVWIGIRAAQDDKPAAAAAAAPGAAAPAAATPAKAADGDQTDKGPQVVWTWEAGALGCPGVENSNAKVCTGTVAAGASGSGPSLDARSMVMATGRANPSRRSAPSAPAGAGATPTPAPRRAPSSSSSQQQQHRRQFDSDAASASYEQADIFPQFTSYVTMTRATSSYVNFGPDSNLNTSVPAPRSRAVNDSGNGQAPTNINNPDSPDLGWLDTIVGAVPYKNGDLAASVVWILATICLIPLLLIRLLRRSSLISSVLFTIIVYMVLMMVGFGMRARLSDQTPSTGLMMAMSIILAVLLPLLLEPLIALLGLYAGQSGRPTGVPTAAAVLRALNLVVFILFLVAAAYDASWMKQWDDALRNRYTAQDLPSIQPPGVVRIAPVVASIVEIILILGTALLIPVARGDNGSMRPGGYIFLLLVLLFISCVYRLLQTLHATSRLSEENGGSGSSSDLLPFFSGGSSSSTTDDERVANGLSLAPQGMYGPKSEGIAWEQLQLTMASRGNPQTPVIFNLVYIFPMWLMVFLLFFAHAPGKKKGGDADGDGGDGATATATATA</sequence>
<reference evidence="4 5" key="1">
    <citation type="submission" date="2018-03" db="EMBL/GenBank/DDBJ databases">
        <authorList>
            <person name="Guldener U."/>
        </authorList>
    </citation>
    <scope>NUCLEOTIDE SEQUENCE [LARGE SCALE GENOMIC DNA]</scope>
    <source>
        <strain evidence="4 5">DAOM196992</strain>
    </source>
</reference>
<feature type="compositionally biased region" description="Low complexity" evidence="1">
    <location>
        <begin position="74"/>
        <end position="90"/>
    </location>
</feature>
<evidence type="ECO:0000313" key="5">
    <source>
        <dbReference type="Proteomes" id="UP000323386"/>
    </source>
</evidence>
<keyword evidence="5" id="KW-1185">Reference proteome</keyword>
<keyword evidence="2" id="KW-0812">Transmembrane</keyword>
<dbReference type="OrthoDB" id="2556536at2759"/>
<feature type="transmembrane region" description="Helical" evidence="2">
    <location>
        <begin position="521"/>
        <end position="543"/>
    </location>
</feature>
<feature type="transmembrane region" description="Helical" evidence="2">
    <location>
        <begin position="555"/>
        <end position="573"/>
    </location>
</feature>
<feature type="region of interest" description="Disordered" evidence="1">
    <location>
        <begin position="678"/>
        <end position="698"/>
    </location>
</feature>
<evidence type="ECO:0000256" key="1">
    <source>
        <dbReference type="SAM" id="MobiDB-lite"/>
    </source>
</evidence>
<evidence type="ECO:0000256" key="2">
    <source>
        <dbReference type="SAM" id="Phobius"/>
    </source>
</evidence>
<gene>
    <name evidence="4" type="ORF">PSFLO_02893</name>
</gene>
<feature type="region of interest" description="Disordered" evidence="1">
    <location>
        <begin position="74"/>
        <end position="104"/>
    </location>
</feature>
<dbReference type="EMBL" id="OOIP01000007">
    <property type="protein sequence ID" value="SPO37420.1"/>
    <property type="molecule type" value="Genomic_DNA"/>
</dbReference>
<feature type="transmembrane region" description="Helical" evidence="2">
    <location>
        <begin position="428"/>
        <end position="456"/>
    </location>
</feature>
<dbReference type="AlphaFoldDB" id="A0A5C3EZY1"/>
<proteinExistence type="predicted"/>
<dbReference type="Proteomes" id="UP000323386">
    <property type="component" value="Unassembled WGS sequence"/>
</dbReference>
<evidence type="ECO:0000256" key="3">
    <source>
        <dbReference type="SAM" id="SignalP"/>
    </source>
</evidence>
<feature type="transmembrane region" description="Helical" evidence="2">
    <location>
        <begin position="394"/>
        <end position="416"/>
    </location>
</feature>
<feature type="compositionally biased region" description="Low complexity" evidence="1">
    <location>
        <begin position="242"/>
        <end position="270"/>
    </location>
</feature>
<keyword evidence="2" id="KW-1133">Transmembrane helix</keyword>
<feature type="transmembrane region" description="Helical" evidence="2">
    <location>
        <begin position="651"/>
        <end position="671"/>
    </location>
</feature>
<feature type="compositionally biased region" description="Polar residues" evidence="1">
    <location>
        <begin position="331"/>
        <end position="345"/>
    </location>
</feature>
<feature type="signal peptide" evidence="3">
    <location>
        <begin position="1"/>
        <end position="31"/>
    </location>
</feature>
<feature type="transmembrane region" description="Helical" evidence="2">
    <location>
        <begin position="468"/>
        <end position="489"/>
    </location>
</feature>
<name>A0A5C3EZY1_9BASI</name>
<feature type="transmembrane region" description="Helical" evidence="2">
    <location>
        <begin position="368"/>
        <end position="387"/>
    </location>
</feature>